<feature type="transmembrane region" description="Helical" evidence="1">
    <location>
        <begin position="6"/>
        <end position="26"/>
    </location>
</feature>
<evidence type="ECO:0000313" key="2">
    <source>
        <dbReference type="EMBL" id="MOY42278.1"/>
    </source>
</evidence>
<dbReference type="AlphaFoldDB" id="A0A4D5RYE0"/>
<keyword evidence="1" id="KW-0812">Transmembrane</keyword>
<reference evidence="2" key="1">
    <citation type="submission" date="2019-04" db="EMBL/GenBank/DDBJ databases">
        <title>An insight into the mialome of Ixodes scapularis.</title>
        <authorList>
            <person name="Ribeiro J.M."/>
            <person name="Mather T.N."/>
            <person name="Karim S."/>
        </authorList>
    </citation>
    <scope>NUCLEOTIDE SEQUENCE</scope>
</reference>
<dbReference type="EMBL" id="GHJT01008307">
    <property type="protein sequence ID" value="MOY42278.1"/>
    <property type="molecule type" value="Transcribed_RNA"/>
</dbReference>
<sequence length="73" mass="8964">MVTGVLVPFLFFFFLFFLQSFCFFYIKKKYCNSMSWPRKKKCIACNHPRFVKIFVVFRLVQGVRLHFFFLLFV</sequence>
<evidence type="ECO:0000256" key="1">
    <source>
        <dbReference type="SAM" id="Phobius"/>
    </source>
</evidence>
<accession>A0A4D5RYE0</accession>
<keyword evidence="1" id="KW-1133">Transmembrane helix</keyword>
<feature type="transmembrane region" description="Helical" evidence="1">
    <location>
        <begin position="50"/>
        <end position="72"/>
    </location>
</feature>
<protein>
    <submittedName>
        <fullName evidence="2">Uncharacterized protein</fullName>
    </submittedName>
</protein>
<proteinExistence type="predicted"/>
<keyword evidence="1" id="KW-0472">Membrane</keyword>
<organism evidence="2">
    <name type="scientific">Ixodes scapularis</name>
    <name type="common">Black-legged tick</name>
    <name type="synonym">Deer tick</name>
    <dbReference type="NCBI Taxonomy" id="6945"/>
    <lineage>
        <taxon>Eukaryota</taxon>
        <taxon>Metazoa</taxon>
        <taxon>Ecdysozoa</taxon>
        <taxon>Arthropoda</taxon>
        <taxon>Chelicerata</taxon>
        <taxon>Arachnida</taxon>
        <taxon>Acari</taxon>
        <taxon>Parasitiformes</taxon>
        <taxon>Ixodida</taxon>
        <taxon>Ixodoidea</taxon>
        <taxon>Ixodidae</taxon>
        <taxon>Ixodinae</taxon>
        <taxon>Ixodes</taxon>
    </lineage>
</organism>
<name>A0A4D5RYE0_IXOSC</name>